<dbReference type="OrthoDB" id="1882251at2759"/>
<dbReference type="Proteomes" id="UP001153555">
    <property type="component" value="Unassembled WGS sequence"/>
</dbReference>
<proteinExistence type="predicted"/>
<comment type="caution">
    <text evidence="1">The sequence shown here is derived from an EMBL/GenBank/DDBJ whole genome shotgun (WGS) entry which is preliminary data.</text>
</comment>
<dbReference type="AlphaFoldDB" id="A0A9N7NJZ3"/>
<name>A0A9N7NJZ3_STRHE</name>
<keyword evidence="2" id="KW-1185">Reference proteome</keyword>
<dbReference type="PANTHER" id="PTHR33527:SF14">
    <property type="entry name" value="OS07G0274300 PROTEIN"/>
    <property type="match status" value="1"/>
</dbReference>
<reference evidence="1" key="1">
    <citation type="submission" date="2019-12" db="EMBL/GenBank/DDBJ databases">
        <authorList>
            <person name="Scholes J."/>
        </authorList>
    </citation>
    <scope>NUCLEOTIDE SEQUENCE</scope>
</reference>
<sequence>MDAFVGKVTLEEFKIFHGLDRELYTILIRDLSRNPSESLQVMGFWHWLERGGFRNLVSRILSLDTHLINRACDEAVICLQVIMATHHLPPTPPPDNSPIPLTCCLLKIEAPFLQFLSENRLVVFHGVQNLVSDICIPALSDIMELARQGSITPVPSPTRAGLIPLNTPSPGPRTVLGPIGPPSPVRALTLEDLAARGLSGLKVADGDSGGPPAGEAGLPKFSRTMFVTFSKGYPVTEAEVRDFFVRLFGNCIESLYMQEVEPEEQALYARIVFMHPSYIHFILNGEPKAKFSINGKHVWMRQFVPRNGNVGPSACLNHQFF</sequence>
<protein>
    <submittedName>
        <fullName evidence="1">Uncharacterized protein</fullName>
    </submittedName>
</protein>
<gene>
    <name evidence="1" type="ORF">SHERM_03879</name>
</gene>
<dbReference type="EMBL" id="CACSLK010030184">
    <property type="protein sequence ID" value="CAA0836835.1"/>
    <property type="molecule type" value="Genomic_DNA"/>
</dbReference>
<evidence type="ECO:0000313" key="2">
    <source>
        <dbReference type="Proteomes" id="UP001153555"/>
    </source>
</evidence>
<accession>A0A9N7NJZ3</accession>
<organism evidence="1 2">
    <name type="scientific">Striga hermonthica</name>
    <name type="common">Purple witchweed</name>
    <name type="synonym">Buchnera hermonthica</name>
    <dbReference type="NCBI Taxonomy" id="68872"/>
    <lineage>
        <taxon>Eukaryota</taxon>
        <taxon>Viridiplantae</taxon>
        <taxon>Streptophyta</taxon>
        <taxon>Embryophyta</taxon>
        <taxon>Tracheophyta</taxon>
        <taxon>Spermatophyta</taxon>
        <taxon>Magnoliopsida</taxon>
        <taxon>eudicotyledons</taxon>
        <taxon>Gunneridae</taxon>
        <taxon>Pentapetalae</taxon>
        <taxon>asterids</taxon>
        <taxon>lamiids</taxon>
        <taxon>Lamiales</taxon>
        <taxon>Orobanchaceae</taxon>
        <taxon>Buchnereae</taxon>
        <taxon>Striga</taxon>
    </lineage>
</organism>
<evidence type="ECO:0000313" key="1">
    <source>
        <dbReference type="EMBL" id="CAA0836835.1"/>
    </source>
</evidence>
<dbReference type="PANTHER" id="PTHR33527">
    <property type="entry name" value="OS07G0274300 PROTEIN"/>
    <property type="match status" value="1"/>
</dbReference>